<dbReference type="Proteomes" id="UP000887564">
    <property type="component" value="Unplaced"/>
</dbReference>
<proteinExistence type="predicted"/>
<organism evidence="1 2">
    <name type="scientific">Parascaris equorum</name>
    <name type="common">Equine roundworm</name>
    <dbReference type="NCBI Taxonomy" id="6256"/>
    <lineage>
        <taxon>Eukaryota</taxon>
        <taxon>Metazoa</taxon>
        <taxon>Ecdysozoa</taxon>
        <taxon>Nematoda</taxon>
        <taxon>Chromadorea</taxon>
        <taxon>Rhabditida</taxon>
        <taxon>Spirurina</taxon>
        <taxon>Ascaridomorpha</taxon>
        <taxon>Ascaridoidea</taxon>
        <taxon>Ascarididae</taxon>
        <taxon>Parascaris</taxon>
    </lineage>
</organism>
<reference evidence="2" key="1">
    <citation type="submission" date="2022-11" db="UniProtKB">
        <authorList>
            <consortium name="WormBaseParasite"/>
        </authorList>
    </citation>
    <scope>IDENTIFICATION</scope>
</reference>
<name>A0A914RXG6_PAREQ</name>
<dbReference type="AlphaFoldDB" id="A0A914RXG6"/>
<evidence type="ECO:0000313" key="2">
    <source>
        <dbReference type="WBParaSite" id="PEQ_0000671501-mRNA-1"/>
    </source>
</evidence>
<evidence type="ECO:0000313" key="1">
    <source>
        <dbReference type="Proteomes" id="UP000887564"/>
    </source>
</evidence>
<sequence length="115" mass="13483">LCVTASQRTVQQSLQSLSQATCTLFSAPFHLEVVQAQQRRFSLISLRIVNSQRKKQSSEERNCEHLLIIDNIFYSRIFSTAYQFSSKIEQVNMIRVRVRQVVMLYLYDPNFSFVQ</sequence>
<protein>
    <submittedName>
        <fullName evidence="2">Uncharacterized protein</fullName>
    </submittedName>
</protein>
<accession>A0A914RXG6</accession>
<dbReference type="WBParaSite" id="PEQ_0000671501-mRNA-1">
    <property type="protein sequence ID" value="PEQ_0000671501-mRNA-1"/>
    <property type="gene ID" value="PEQ_0000671501"/>
</dbReference>
<keyword evidence="1" id="KW-1185">Reference proteome</keyword>